<comment type="caution">
    <text evidence="1">The sequence shown here is derived from an EMBL/GenBank/DDBJ whole genome shotgun (WGS) entry which is preliminary data.</text>
</comment>
<organism evidence="1 2">
    <name type="scientific">Kingdonia uniflora</name>
    <dbReference type="NCBI Taxonomy" id="39325"/>
    <lineage>
        <taxon>Eukaryota</taxon>
        <taxon>Viridiplantae</taxon>
        <taxon>Streptophyta</taxon>
        <taxon>Embryophyta</taxon>
        <taxon>Tracheophyta</taxon>
        <taxon>Spermatophyta</taxon>
        <taxon>Magnoliopsida</taxon>
        <taxon>Ranunculales</taxon>
        <taxon>Circaeasteraceae</taxon>
        <taxon>Kingdonia</taxon>
    </lineage>
</organism>
<sequence length="73" mass="8209">MQQYSHKVDVKCNVGLHSFKVQVAQDDLINVRSLLAVNPSDGSSLVNEINAKVSLNEALWPEDIFFRDLIPEL</sequence>
<dbReference type="Proteomes" id="UP000541444">
    <property type="component" value="Unassembled WGS sequence"/>
</dbReference>
<name>A0A7J7L2X2_9MAGN</name>
<feature type="non-terminal residue" evidence="1">
    <location>
        <position position="73"/>
    </location>
</feature>
<dbReference type="EMBL" id="JACGCM010002660">
    <property type="protein sequence ID" value="KAF6136981.1"/>
    <property type="molecule type" value="Genomic_DNA"/>
</dbReference>
<reference evidence="1 2" key="1">
    <citation type="journal article" date="2020" name="IScience">
        <title>Genome Sequencing of the Endangered Kingdonia uniflora (Circaeasteraceae, Ranunculales) Reveals Potential Mechanisms of Evolutionary Specialization.</title>
        <authorList>
            <person name="Sun Y."/>
            <person name="Deng T."/>
            <person name="Zhang A."/>
            <person name="Moore M.J."/>
            <person name="Landis J.B."/>
            <person name="Lin N."/>
            <person name="Zhang H."/>
            <person name="Zhang X."/>
            <person name="Huang J."/>
            <person name="Zhang X."/>
            <person name="Sun H."/>
            <person name="Wang H."/>
        </authorList>
    </citation>
    <scope>NUCLEOTIDE SEQUENCE [LARGE SCALE GENOMIC DNA]</scope>
    <source>
        <strain evidence="1">TB1705</strain>
        <tissue evidence="1">Leaf</tissue>
    </source>
</reference>
<dbReference type="AlphaFoldDB" id="A0A7J7L2X2"/>
<keyword evidence="2" id="KW-1185">Reference proteome</keyword>
<evidence type="ECO:0000313" key="2">
    <source>
        <dbReference type="Proteomes" id="UP000541444"/>
    </source>
</evidence>
<proteinExistence type="predicted"/>
<accession>A0A7J7L2X2</accession>
<gene>
    <name evidence="1" type="ORF">GIB67_030745</name>
</gene>
<protein>
    <submittedName>
        <fullName evidence="1">Uncharacterized protein</fullName>
    </submittedName>
</protein>
<evidence type="ECO:0000313" key="1">
    <source>
        <dbReference type="EMBL" id="KAF6136981.1"/>
    </source>
</evidence>